<feature type="compositionally biased region" description="Low complexity" evidence="7">
    <location>
        <begin position="19"/>
        <end position="41"/>
    </location>
</feature>
<evidence type="ECO:0000256" key="1">
    <source>
        <dbReference type="ARBA" id="ARBA00003343"/>
    </source>
</evidence>
<comment type="catalytic activity">
    <reaction evidence="6">
        <text>2'-phospho-[ligated tRNA] + NAD(+) = mature tRNA + ADP-alpha-D-ribose 1'',2''-cyclic phosphate + nicotinamide</text>
        <dbReference type="Rhea" id="RHEA:23324"/>
        <dbReference type="Rhea" id="RHEA-COMP:11106"/>
        <dbReference type="Rhea" id="RHEA-COMP:11107"/>
        <dbReference type="ChEBI" id="CHEBI:17154"/>
        <dbReference type="ChEBI" id="CHEBI:57540"/>
        <dbReference type="ChEBI" id="CHEBI:76596"/>
        <dbReference type="ChEBI" id="CHEBI:82883"/>
        <dbReference type="ChEBI" id="CHEBI:85027"/>
        <dbReference type="EC" id="2.7.1.160"/>
    </reaction>
</comment>
<accession>A0ABR2ZXQ4</accession>
<organism evidence="8 9">
    <name type="scientific">Marasmius tenuissimus</name>
    <dbReference type="NCBI Taxonomy" id="585030"/>
    <lineage>
        <taxon>Eukaryota</taxon>
        <taxon>Fungi</taxon>
        <taxon>Dikarya</taxon>
        <taxon>Basidiomycota</taxon>
        <taxon>Agaricomycotina</taxon>
        <taxon>Agaricomycetes</taxon>
        <taxon>Agaricomycetidae</taxon>
        <taxon>Agaricales</taxon>
        <taxon>Marasmiineae</taxon>
        <taxon>Marasmiaceae</taxon>
        <taxon>Marasmius</taxon>
    </lineage>
</organism>
<dbReference type="Pfam" id="PF01885">
    <property type="entry name" value="PTS_2-RNA"/>
    <property type="match status" value="1"/>
</dbReference>
<dbReference type="Gene3D" id="1.10.10.970">
    <property type="entry name" value="RNA 2'-phosphotransferase, Tpt1/KptA family, N-terminal domain"/>
    <property type="match status" value="1"/>
</dbReference>
<evidence type="ECO:0000256" key="4">
    <source>
        <dbReference type="ARBA" id="ARBA00022679"/>
    </source>
</evidence>
<name>A0ABR2ZXQ4_9AGAR</name>
<dbReference type="PANTHER" id="PTHR12684">
    <property type="entry name" value="PUTATIVE PHOSPHOTRANSFERASE"/>
    <property type="match status" value="1"/>
</dbReference>
<keyword evidence="5" id="KW-0520">NAD</keyword>
<evidence type="ECO:0000256" key="7">
    <source>
        <dbReference type="SAM" id="MobiDB-lite"/>
    </source>
</evidence>
<dbReference type="Gene3D" id="3.20.170.30">
    <property type="match status" value="1"/>
</dbReference>
<comment type="caution">
    <text evidence="8">The sequence shown here is derived from an EMBL/GenBank/DDBJ whole genome shotgun (WGS) entry which is preliminary data.</text>
</comment>
<evidence type="ECO:0000256" key="3">
    <source>
        <dbReference type="ARBA" id="ARBA00012007"/>
    </source>
</evidence>
<feature type="compositionally biased region" description="Basic and acidic residues" evidence="7">
    <location>
        <begin position="278"/>
        <end position="288"/>
    </location>
</feature>
<evidence type="ECO:0000313" key="8">
    <source>
        <dbReference type="EMBL" id="KAL0066115.1"/>
    </source>
</evidence>
<dbReference type="EC" id="2.7.1.160" evidence="3"/>
<comment type="similarity">
    <text evidence="2">Belongs to the KptA/TPT1 family.</text>
</comment>
<keyword evidence="9" id="KW-1185">Reference proteome</keyword>
<dbReference type="SUPFAM" id="SSF56399">
    <property type="entry name" value="ADP-ribosylation"/>
    <property type="match status" value="1"/>
</dbReference>
<dbReference type="GO" id="GO:0000215">
    <property type="term" value="F:tRNA 2'-phosphotransferase activity"/>
    <property type="evidence" value="ECO:0007669"/>
    <property type="project" value="UniProtKB-EC"/>
</dbReference>
<dbReference type="InterPro" id="IPR042081">
    <property type="entry name" value="RNA_2'-PTrans_C"/>
</dbReference>
<feature type="region of interest" description="Disordered" evidence="7">
    <location>
        <begin position="242"/>
        <end position="288"/>
    </location>
</feature>
<protein>
    <recommendedName>
        <fullName evidence="3">2'-phosphotransferase</fullName>
        <ecNumber evidence="3">2.7.1.160</ecNumber>
    </recommendedName>
</protein>
<reference evidence="8 9" key="1">
    <citation type="submission" date="2024-05" db="EMBL/GenBank/DDBJ databases">
        <title>A draft genome resource for the thread blight pathogen Marasmius tenuissimus strain MS-2.</title>
        <authorList>
            <person name="Yulfo-Soto G.E."/>
            <person name="Baruah I.K."/>
            <person name="Amoako-Attah I."/>
            <person name="Bukari Y."/>
            <person name="Meinhardt L.W."/>
            <person name="Bailey B.A."/>
            <person name="Cohen S.P."/>
        </authorList>
    </citation>
    <scope>NUCLEOTIDE SEQUENCE [LARGE SCALE GENOMIC DNA]</scope>
    <source>
        <strain evidence="8 9">MS-2</strain>
    </source>
</reference>
<dbReference type="Proteomes" id="UP001437256">
    <property type="component" value="Unassembled WGS sequence"/>
</dbReference>
<comment type="function">
    <text evidence="1">Catalyzes the last step of tRNA splicing, the transfer of the splice junction 2'-phosphate from ligated tRNA to NAD to produce ADP-ribose 1''-2'' cyclic phosphate.</text>
</comment>
<evidence type="ECO:0000256" key="5">
    <source>
        <dbReference type="ARBA" id="ARBA00023027"/>
    </source>
</evidence>
<feature type="compositionally biased region" description="Polar residues" evidence="7">
    <location>
        <begin position="256"/>
        <end position="277"/>
    </location>
</feature>
<evidence type="ECO:0000256" key="2">
    <source>
        <dbReference type="ARBA" id="ARBA00009836"/>
    </source>
</evidence>
<evidence type="ECO:0000313" key="9">
    <source>
        <dbReference type="Proteomes" id="UP001437256"/>
    </source>
</evidence>
<feature type="compositionally biased region" description="Polar residues" evidence="7">
    <location>
        <begin position="1"/>
        <end position="12"/>
    </location>
</feature>
<dbReference type="InterPro" id="IPR042080">
    <property type="entry name" value="RNA_2'-PTrans_N"/>
</dbReference>
<gene>
    <name evidence="8" type="primary">TPT1_2</name>
    <name evidence="8" type="ORF">AAF712_006947</name>
</gene>
<sequence>MTSEMTEPATTVPQPSQPQPSSSSQPQKNNKKGNASNSNKKPTQNQPSSKLRGLPKDSPEVRISKTLSWLLRHGAQSEGLPMRPDGYVKVTDLLRNPKLASQDVDLASVQAIVQADAKQRYSLISEKDESGSDEWWIKANQGHSIKASIRRFYEVKIELKPVLSASDIPSGIAVHGTNKKAWDAISKQGLSKMKRNHIHLAQGLSGQAISVLTEGDDKGFLSTRYFEKVEIRERDNVQTLDGWESKADASRGVGGTSSEAQGTSARTTLKVDSTSEQLQEKLEDVHLT</sequence>
<dbReference type="EMBL" id="JBBXMP010000039">
    <property type="protein sequence ID" value="KAL0066115.1"/>
    <property type="molecule type" value="Genomic_DNA"/>
</dbReference>
<feature type="region of interest" description="Disordered" evidence="7">
    <location>
        <begin position="1"/>
        <end position="60"/>
    </location>
</feature>
<dbReference type="InterPro" id="IPR002745">
    <property type="entry name" value="Ptrans_KptA/Tpt1"/>
</dbReference>
<evidence type="ECO:0000256" key="6">
    <source>
        <dbReference type="ARBA" id="ARBA00047949"/>
    </source>
</evidence>
<proteinExistence type="inferred from homology"/>
<dbReference type="PANTHER" id="PTHR12684:SF2">
    <property type="entry name" value="TRNA 2'-PHOSPHOTRANSFERASE 1"/>
    <property type="match status" value="1"/>
</dbReference>
<keyword evidence="4 8" id="KW-0808">Transferase</keyword>